<feature type="region of interest" description="Disordered" evidence="1">
    <location>
        <begin position="96"/>
        <end position="175"/>
    </location>
</feature>
<organism evidence="3 4">
    <name type="scientific">Nostoc edaphicum CCNP1411</name>
    <dbReference type="NCBI Taxonomy" id="1472755"/>
    <lineage>
        <taxon>Bacteria</taxon>
        <taxon>Bacillati</taxon>
        <taxon>Cyanobacteriota</taxon>
        <taxon>Cyanophyceae</taxon>
        <taxon>Nostocales</taxon>
        <taxon>Nostocaceae</taxon>
        <taxon>Nostoc</taxon>
    </lineage>
</organism>
<proteinExistence type="predicted"/>
<keyword evidence="4" id="KW-1185">Reference proteome</keyword>
<name>A0A7D7QKP1_9NOSO</name>
<evidence type="ECO:0000313" key="3">
    <source>
        <dbReference type="EMBL" id="QMS87200.1"/>
    </source>
</evidence>
<reference evidence="4" key="1">
    <citation type="submission" date="2020-06" db="EMBL/GenBank/DDBJ databases">
        <title>Nostoc edaphicum CCNP1411 genome.</title>
        <authorList>
            <person name="Fidor A."/>
            <person name="Grabski M."/>
            <person name="Gawor J."/>
            <person name="Gromadka R."/>
            <person name="Wegrzyn G."/>
            <person name="Mazur-Marzec H."/>
        </authorList>
    </citation>
    <scope>NUCLEOTIDE SEQUENCE [LARGE SCALE GENOMIC DNA]</scope>
    <source>
        <strain evidence="4">CCNP1411</strain>
    </source>
</reference>
<accession>A0A7D7QKP1</accession>
<feature type="compositionally biased region" description="Low complexity" evidence="1">
    <location>
        <begin position="142"/>
        <end position="171"/>
    </location>
</feature>
<dbReference type="AlphaFoldDB" id="A0A7D7QKP1"/>
<gene>
    <name evidence="3" type="ORF">HUN01_06245</name>
</gene>
<dbReference type="Proteomes" id="UP000514713">
    <property type="component" value="Chromosome"/>
</dbReference>
<protein>
    <submittedName>
        <fullName evidence="3">Uncharacterized protein</fullName>
    </submittedName>
</protein>
<evidence type="ECO:0000256" key="2">
    <source>
        <dbReference type="SAM" id="SignalP"/>
    </source>
</evidence>
<feature type="signal peptide" evidence="2">
    <location>
        <begin position="1"/>
        <end position="25"/>
    </location>
</feature>
<sequence length="218" mass="22708">MKFRHLTSSLLTATALLTITLPAFAGPFDVKSTGIFKPATITPGAAVGNVIPRTPTPGSPSNPVGNTEIQGLGDHQSWVDPKTLANDPRALCSDVGLGNSTRSSSSKLALVNSSNTRSSSAESHNDGGGGGFSFLGIGASGSGSSQGSKNNSNSRDQSSNRTEENSSSSSTVVQGRNCDAFVNSAAARDMNYEDNLTQRYEIKTGRRGQQVNQLLENK</sequence>
<evidence type="ECO:0000313" key="4">
    <source>
        <dbReference type="Proteomes" id="UP000514713"/>
    </source>
</evidence>
<evidence type="ECO:0000256" key="1">
    <source>
        <dbReference type="SAM" id="MobiDB-lite"/>
    </source>
</evidence>
<feature type="region of interest" description="Disordered" evidence="1">
    <location>
        <begin position="46"/>
        <end position="84"/>
    </location>
</feature>
<feature type="compositionally biased region" description="Gly residues" evidence="1">
    <location>
        <begin position="126"/>
        <end position="141"/>
    </location>
</feature>
<dbReference type="EMBL" id="CP054698">
    <property type="protein sequence ID" value="QMS87200.1"/>
    <property type="molecule type" value="Genomic_DNA"/>
</dbReference>
<dbReference type="KEGG" id="ned:HUN01_06245"/>
<feature type="chain" id="PRO_5028851382" evidence="2">
    <location>
        <begin position="26"/>
        <end position="218"/>
    </location>
</feature>
<feature type="compositionally biased region" description="Low complexity" evidence="1">
    <location>
        <begin position="103"/>
        <end position="122"/>
    </location>
</feature>
<keyword evidence="2" id="KW-0732">Signal</keyword>
<dbReference type="RefSeq" id="WP_181930542.1">
    <property type="nucleotide sequence ID" value="NZ_CP054698.1"/>
</dbReference>